<organism evidence="1 2">
    <name type="scientific">Cohnella nanjingensis</name>
    <dbReference type="NCBI Taxonomy" id="1387779"/>
    <lineage>
        <taxon>Bacteria</taxon>
        <taxon>Bacillati</taxon>
        <taxon>Bacillota</taxon>
        <taxon>Bacilli</taxon>
        <taxon>Bacillales</taxon>
        <taxon>Paenibacillaceae</taxon>
        <taxon>Cohnella</taxon>
    </lineage>
</organism>
<dbReference type="CDD" id="cd08026">
    <property type="entry name" value="DUF326"/>
    <property type="match status" value="1"/>
</dbReference>
<accession>A0A7X0RTQ8</accession>
<comment type="caution">
    <text evidence="1">The sequence shown here is derived from an EMBL/GenBank/DDBJ whole genome shotgun (WGS) entry which is preliminary data.</text>
</comment>
<dbReference type="RefSeq" id="WP_185143783.1">
    <property type="nucleotide sequence ID" value="NZ_JACJVP010000026.1"/>
</dbReference>
<dbReference type="InterPro" id="IPR005560">
    <property type="entry name" value="Csp_YhjQ"/>
</dbReference>
<dbReference type="PANTHER" id="PTHR37310:SF1">
    <property type="entry name" value="CYTOPLASMIC PROTEIN"/>
    <property type="match status" value="1"/>
</dbReference>
<dbReference type="EMBL" id="JACJVP010000026">
    <property type="protein sequence ID" value="MBB6672301.1"/>
    <property type="molecule type" value="Genomic_DNA"/>
</dbReference>
<protein>
    <submittedName>
        <fullName evidence="1">Four-helix bundle copper-binding protein</fullName>
    </submittedName>
</protein>
<gene>
    <name evidence="1" type="ORF">H7C19_16595</name>
</gene>
<proteinExistence type="predicted"/>
<evidence type="ECO:0000313" key="2">
    <source>
        <dbReference type="Proteomes" id="UP000547209"/>
    </source>
</evidence>
<dbReference type="AlphaFoldDB" id="A0A7X0RTQ8"/>
<dbReference type="Gene3D" id="1.20.1270.360">
    <property type="match status" value="1"/>
</dbReference>
<name>A0A7X0RTQ8_9BACL</name>
<dbReference type="PANTHER" id="PTHR37310">
    <property type="entry name" value="CYTOPLASMIC PROTEIN-RELATED"/>
    <property type="match status" value="1"/>
</dbReference>
<dbReference type="InterPro" id="IPR044543">
    <property type="entry name" value="YHJQ-like"/>
</dbReference>
<keyword evidence="2" id="KW-1185">Reference proteome</keyword>
<dbReference type="Pfam" id="PF03860">
    <property type="entry name" value="Csp"/>
    <property type="match status" value="1"/>
</dbReference>
<reference evidence="1 2" key="1">
    <citation type="submission" date="2020-08" db="EMBL/GenBank/DDBJ databases">
        <title>Cohnella phylogeny.</title>
        <authorList>
            <person name="Dunlap C."/>
        </authorList>
    </citation>
    <scope>NUCLEOTIDE SEQUENCE [LARGE SCALE GENOMIC DNA]</scope>
    <source>
        <strain evidence="1 2">DSM 28246</strain>
    </source>
</reference>
<sequence length="120" mass="12907">MTRTEMQACIDECIRCMQACNACYEACLKEDGLEMMRTCIRLDRECADICGFAAQAMAQGSTYYGELCLICAEACESCGAECAKHETEHCRRCAEACYACAGACIALVDASVEAHGSPTA</sequence>
<evidence type="ECO:0000313" key="1">
    <source>
        <dbReference type="EMBL" id="MBB6672301.1"/>
    </source>
</evidence>
<dbReference type="Proteomes" id="UP000547209">
    <property type="component" value="Unassembled WGS sequence"/>
</dbReference>